<accession>A0A9P6DSP9</accession>
<proteinExistence type="predicted"/>
<reference evidence="2" key="1">
    <citation type="journal article" date="2020" name="Nat. Commun.">
        <title>Large-scale genome sequencing of mycorrhizal fungi provides insights into the early evolution of symbiotic traits.</title>
        <authorList>
            <person name="Miyauchi S."/>
            <person name="Kiss E."/>
            <person name="Kuo A."/>
            <person name="Drula E."/>
            <person name="Kohler A."/>
            <person name="Sanchez-Garcia M."/>
            <person name="Morin E."/>
            <person name="Andreopoulos B."/>
            <person name="Barry K.W."/>
            <person name="Bonito G."/>
            <person name="Buee M."/>
            <person name="Carver A."/>
            <person name="Chen C."/>
            <person name="Cichocki N."/>
            <person name="Clum A."/>
            <person name="Culley D."/>
            <person name="Crous P.W."/>
            <person name="Fauchery L."/>
            <person name="Girlanda M."/>
            <person name="Hayes R.D."/>
            <person name="Keri Z."/>
            <person name="LaButti K."/>
            <person name="Lipzen A."/>
            <person name="Lombard V."/>
            <person name="Magnuson J."/>
            <person name="Maillard F."/>
            <person name="Murat C."/>
            <person name="Nolan M."/>
            <person name="Ohm R.A."/>
            <person name="Pangilinan J."/>
            <person name="Pereira M.F."/>
            <person name="Perotto S."/>
            <person name="Peter M."/>
            <person name="Pfister S."/>
            <person name="Riley R."/>
            <person name="Sitrit Y."/>
            <person name="Stielow J.B."/>
            <person name="Szollosi G."/>
            <person name="Zifcakova L."/>
            <person name="Stursova M."/>
            <person name="Spatafora J.W."/>
            <person name="Tedersoo L."/>
            <person name="Vaario L.M."/>
            <person name="Yamada A."/>
            <person name="Yan M."/>
            <person name="Wang P."/>
            <person name="Xu J."/>
            <person name="Bruns T."/>
            <person name="Baldrian P."/>
            <person name="Vilgalys R."/>
            <person name="Dunand C."/>
            <person name="Henrissat B."/>
            <person name="Grigoriev I.V."/>
            <person name="Hibbett D."/>
            <person name="Nagy L.G."/>
            <person name="Martin F.M."/>
        </authorList>
    </citation>
    <scope>NUCLEOTIDE SEQUENCE</scope>
    <source>
        <strain evidence="2">UP504</strain>
    </source>
</reference>
<evidence type="ECO:0000256" key="1">
    <source>
        <dbReference type="SAM" id="MobiDB-lite"/>
    </source>
</evidence>
<feature type="region of interest" description="Disordered" evidence="1">
    <location>
        <begin position="29"/>
        <end position="59"/>
    </location>
</feature>
<dbReference type="AlphaFoldDB" id="A0A9P6DSP9"/>
<dbReference type="EMBL" id="MU128987">
    <property type="protein sequence ID" value="KAF9512377.1"/>
    <property type="molecule type" value="Genomic_DNA"/>
</dbReference>
<sequence>MPDSLASAQFPGRVAHICTQAELNALLSPASPSQSTSNFDDTTAFRLPAPRSGPKQEFISGSKKDLETLGRNFKSTFVGLAGHVRSSCHSWSSYSEEYQRHIDVFSRHVILSSAAFQTKFSAISIRERTGHTETSH</sequence>
<organism evidence="2 3">
    <name type="scientific">Hydnum rufescens UP504</name>
    <dbReference type="NCBI Taxonomy" id="1448309"/>
    <lineage>
        <taxon>Eukaryota</taxon>
        <taxon>Fungi</taxon>
        <taxon>Dikarya</taxon>
        <taxon>Basidiomycota</taxon>
        <taxon>Agaricomycotina</taxon>
        <taxon>Agaricomycetes</taxon>
        <taxon>Cantharellales</taxon>
        <taxon>Hydnaceae</taxon>
        <taxon>Hydnum</taxon>
    </lineage>
</organism>
<name>A0A9P6DSP9_9AGAM</name>
<dbReference type="Proteomes" id="UP000886523">
    <property type="component" value="Unassembled WGS sequence"/>
</dbReference>
<keyword evidence="3" id="KW-1185">Reference proteome</keyword>
<feature type="compositionally biased region" description="Polar residues" evidence="1">
    <location>
        <begin position="30"/>
        <end position="41"/>
    </location>
</feature>
<protein>
    <submittedName>
        <fullName evidence="2">Uncharacterized protein</fullName>
    </submittedName>
</protein>
<evidence type="ECO:0000313" key="2">
    <source>
        <dbReference type="EMBL" id="KAF9512377.1"/>
    </source>
</evidence>
<gene>
    <name evidence="2" type="ORF">BS47DRAFT_1486312</name>
</gene>
<evidence type="ECO:0000313" key="3">
    <source>
        <dbReference type="Proteomes" id="UP000886523"/>
    </source>
</evidence>
<comment type="caution">
    <text evidence="2">The sequence shown here is derived from an EMBL/GenBank/DDBJ whole genome shotgun (WGS) entry which is preliminary data.</text>
</comment>